<evidence type="ECO:0000256" key="5">
    <source>
        <dbReference type="ARBA" id="ARBA00023077"/>
    </source>
</evidence>
<dbReference type="Proteomes" id="UP000825388">
    <property type="component" value="Unassembled WGS sequence"/>
</dbReference>
<protein>
    <submittedName>
        <fullName evidence="13">Ligand-gated channel</fullName>
    </submittedName>
</protein>
<dbReference type="SUPFAM" id="SSF56935">
    <property type="entry name" value="Porins"/>
    <property type="match status" value="1"/>
</dbReference>
<dbReference type="RefSeq" id="WP_167382222.1">
    <property type="nucleotide sequence ID" value="NZ_LOKL01000104.1"/>
</dbReference>
<evidence type="ECO:0000256" key="4">
    <source>
        <dbReference type="ARBA" id="ARBA00022692"/>
    </source>
</evidence>
<evidence type="ECO:0000313" key="13">
    <source>
        <dbReference type="EMBL" id="MBZ3923895.1"/>
    </source>
</evidence>
<dbReference type="PROSITE" id="PS52016">
    <property type="entry name" value="TONB_DEPENDENT_REC_3"/>
    <property type="match status" value="1"/>
</dbReference>
<keyword evidence="6 8" id="KW-0472">Membrane</keyword>
<evidence type="ECO:0000256" key="3">
    <source>
        <dbReference type="ARBA" id="ARBA00022452"/>
    </source>
</evidence>
<comment type="similarity">
    <text evidence="8 9">Belongs to the TonB-dependent receptor family.</text>
</comment>
<sequence length="712" mass="77188">MSRLTLLAAACGLFATGATSPVLAADPAPPAATSIQRLPAVQVDAARVRGVDDFDLPASFTVVAADDDNRRGAQVSELLDGIPGLVARDRQNYAQDTQLSIRGFGARSTFGVRGVRLLVDGIPASMPDGQGQLSHFNVLGAERVEVLRGPFSALYGNSSGGVLQLWSADGHPDDPWRLRATYGSNATVNVGAQLLGQQGAVHYNVAANRFDTDGFRAHSRAKRDSVNAKLGFDLAEGSRLDLVLNHLDAPDAQDPLGLTRAQFNADPAQATSVATQFNTRKSVRQSQAGAIFTQQLDNQTLRLMAYGGQRSVEQFLAIPVAVQRNPLHSGGVIDLDSNYDGADARWAWQGEALGRPLQLTVGANVDRQRQHRTGYENFVGDTLGVKGPLRRNQRDEVENVDQFAQLWWQWSDRWAALLGVRHSEVRFESDDHYIVGRNPDDSGRRDYSATTPVAGIVFRAEEDLRFYASVGRGFETPTFNELGYRNDGGAGLALDLGAATSRNYEIGSKWRAQSGAAVEFAVFRADTDDELAVASNTNGRSTYRNIGATRRQGAELSWQQPIGATQQLQLAYTFVDATVRDGYLTCASSGCATPTAAVASGSRLPGVPRQQLFARWQWQPAQWQFAAESVASGATVVNDLATERAPGYALVNLEASRRWSTTQGALRTFARVDNVLDRQYVGSVIVNDGNGRYYEPGPDRTYTVGLQWDFGG</sequence>
<feature type="domain" description="TonB-dependent receptor-like beta-barrel" evidence="11">
    <location>
        <begin position="250"/>
        <end position="675"/>
    </location>
</feature>
<dbReference type="GO" id="GO:0015344">
    <property type="term" value="F:siderophore uptake transmembrane transporter activity"/>
    <property type="evidence" value="ECO:0007669"/>
    <property type="project" value="TreeGrafter"/>
</dbReference>
<dbReference type="PANTHER" id="PTHR30069:SF28">
    <property type="entry name" value="TONB-DEPENDENT RECEPTOR YNCD-RELATED"/>
    <property type="match status" value="1"/>
</dbReference>
<name>A0AAW4RK83_XANCI</name>
<dbReference type="InterPro" id="IPR039426">
    <property type="entry name" value="TonB-dep_rcpt-like"/>
</dbReference>
<accession>A0AAW4RK83</accession>
<evidence type="ECO:0000256" key="6">
    <source>
        <dbReference type="ARBA" id="ARBA00023136"/>
    </source>
</evidence>
<feature type="chain" id="PRO_5043733561" evidence="10">
    <location>
        <begin position="25"/>
        <end position="712"/>
    </location>
</feature>
<keyword evidence="2 8" id="KW-0813">Transport</keyword>
<dbReference type="EMBL" id="LOKL01000104">
    <property type="protein sequence ID" value="MBZ3923895.1"/>
    <property type="molecule type" value="Genomic_DNA"/>
</dbReference>
<keyword evidence="5 9" id="KW-0798">TonB box</keyword>
<keyword evidence="10" id="KW-0732">Signal</keyword>
<evidence type="ECO:0000256" key="1">
    <source>
        <dbReference type="ARBA" id="ARBA00004571"/>
    </source>
</evidence>
<dbReference type="AlphaFoldDB" id="A0AAW4RK83"/>
<feature type="signal peptide" evidence="10">
    <location>
        <begin position="1"/>
        <end position="24"/>
    </location>
</feature>
<dbReference type="InterPro" id="IPR012910">
    <property type="entry name" value="Plug_dom"/>
</dbReference>
<evidence type="ECO:0000256" key="7">
    <source>
        <dbReference type="ARBA" id="ARBA00023237"/>
    </source>
</evidence>
<dbReference type="GO" id="GO:0009279">
    <property type="term" value="C:cell outer membrane"/>
    <property type="evidence" value="ECO:0007669"/>
    <property type="project" value="UniProtKB-SubCell"/>
</dbReference>
<dbReference type="PANTHER" id="PTHR30069">
    <property type="entry name" value="TONB-DEPENDENT OUTER MEMBRANE RECEPTOR"/>
    <property type="match status" value="1"/>
</dbReference>
<evidence type="ECO:0000256" key="2">
    <source>
        <dbReference type="ARBA" id="ARBA00022448"/>
    </source>
</evidence>
<organism evidence="13 14">
    <name type="scientific">Xanthomonas citri pv. sesbaniae</name>
    <dbReference type="NCBI Taxonomy" id="473425"/>
    <lineage>
        <taxon>Bacteria</taxon>
        <taxon>Pseudomonadati</taxon>
        <taxon>Pseudomonadota</taxon>
        <taxon>Gammaproteobacteria</taxon>
        <taxon>Lysobacterales</taxon>
        <taxon>Lysobacteraceae</taxon>
        <taxon>Xanthomonas</taxon>
    </lineage>
</organism>
<keyword evidence="7 8" id="KW-0998">Cell outer membrane</keyword>
<gene>
    <name evidence="13" type="ORF">Xseb_08075</name>
</gene>
<reference evidence="13" key="1">
    <citation type="submission" date="2015-12" db="EMBL/GenBank/DDBJ databases">
        <authorList>
            <person name="Bansal K."/>
            <person name="Midha S."/>
            <person name="Patil P.B."/>
        </authorList>
    </citation>
    <scope>NUCLEOTIDE SEQUENCE</scope>
    <source>
        <strain evidence="13">LMG867</strain>
    </source>
</reference>
<dbReference type="GO" id="GO:0044718">
    <property type="term" value="P:siderophore transmembrane transport"/>
    <property type="evidence" value="ECO:0007669"/>
    <property type="project" value="TreeGrafter"/>
</dbReference>
<dbReference type="CDD" id="cd01347">
    <property type="entry name" value="ligand_gated_channel"/>
    <property type="match status" value="1"/>
</dbReference>
<proteinExistence type="inferred from homology"/>
<evidence type="ECO:0000256" key="8">
    <source>
        <dbReference type="PROSITE-ProRule" id="PRU01360"/>
    </source>
</evidence>
<evidence type="ECO:0000256" key="9">
    <source>
        <dbReference type="RuleBase" id="RU003357"/>
    </source>
</evidence>
<comment type="subcellular location">
    <subcellularLocation>
        <location evidence="1 8">Cell outer membrane</location>
        <topology evidence="1 8">Multi-pass membrane protein</topology>
    </subcellularLocation>
</comment>
<evidence type="ECO:0000256" key="10">
    <source>
        <dbReference type="SAM" id="SignalP"/>
    </source>
</evidence>
<comment type="caution">
    <text evidence="13">The sequence shown here is derived from an EMBL/GenBank/DDBJ whole genome shotgun (WGS) entry which is preliminary data.</text>
</comment>
<evidence type="ECO:0000259" key="12">
    <source>
        <dbReference type="Pfam" id="PF07715"/>
    </source>
</evidence>
<dbReference type="Gene3D" id="2.170.130.10">
    <property type="entry name" value="TonB-dependent receptor, plug domain"/>
    <property type="match status" value="1"/>
</dbReference>
<dbReference type="InterPro" id="IPR037066">
    <property type="entry name" value="Plug_dom_sf"/>
</dbReference>
<feature type="domain" description="TonB-dependent receptor plug" evidence="12">
    <location>
        <begin position="54"/>
        <end position="162"/>
    </location>
</feature>
<dbReference type="InterPro" id="IPR036942">
    <property type="entry name" value="Beta-barrel_TonB_sf"/>
</dbReference>
<dbReference type="InterPro" id="IPR000531">
    <property type="entry name" value="Beta-barrel_TonB"/>
</dbReference>
<evidence type="ECO:0000259" key="11">
    <source>
        <dbReference type="Pfam" id="PF00593"/>
    </source>
</evidence>
<dbReference type="Pfam" id="PF07715">
    <property type="entry name" value="Plug"/>
    <property type="match status" value="1"/>
</dbReference>
<keyword evidence="4 8" id="KW-0812">Transmembrane</keyword>
<dbReference type="Gene3D" id="2.40.170.20">
    <property type="entry name" value="TonB-dependent receptor, beta-barrel domain"/>
    <property type="match status" value="1"/>
</dbReference>
<keyword evidence="3 8" id="KW-1134">Transmembrane beta strand</keyword>
<dbReference type="Pfam" id="PF00593">
    <property type="entry name" value="TonB_dep_Rec_b-barrel"/>
    <property type="match status" value="1"/>
</dbReference>
<evidence type="ECO:0000313" key="14">
    <source>
        <dbReference type="Proteomes" id="UP000825388"/>
    </source>
</evidence>